<organism evidence="14 15">
    <name type="scientific">Ornatilinea apprima</name>
    <dbReference type="NCBI Taxonomy" id="1134406"/>
    <lineage>
        <taxon>Bacteria</taxon>
        <taxon>Bacillati</taxon>
        <taxon>Chloroflexota</taxon>
        <taxon>Anaerolineae</taxon>
        <taxon>Anaerolineales</taxon>
        <taxon>Anaerolineaceae</taxon>
        <taxon>Ornatilinea</taxon>
    </lineage>
</organism>
<dbReference type="Pfam" id="PF02558">
    <property type="entry name" value="ApbA"/>
    <property type="match status" value="1"/>
</dbReference>
<evidence type="ECO:0000256" key="2">
    <source>
        <dbReference type="ARBA" id="ARBA00004994"/>
    </source>
</evidence>
<dbReference type="InterPro" id="IPR013752">
    <property type="entry name" value="KPA_reductase"/>
</dbReference>
<dbReference type="UniPathway" id="UPA00028">
    <property type="reaction ID" value="UER00004"/>
</dbReference>
<reference evidence="14 15" key="1">
    <citation type="submission" date="2015-07" db="EMBL/GenBank/DDBJ databases">
        <title>Genome sequence of Ornatilinea apprima DSM 23815.</title>
        <authorList>
            <person name="Hemp J."/>
            <person name="Ward L.M."/>
            <person name="Pace L.A."/>
            <person name="Fischer W.W."/>
        </authorList>
    </citation>
    <scope>NUCLEOTIDE SEQUENCE [LARGE SCALE GENOMIC DNA]</scope>
    <source>
        <strain evidence="14 15">P3M-1</strain>
    </source>
</reference>
<dbReference type="InterPro" id="IPR036291">
    <property type="entry name" value="NAD(P)-bd_dom_sf"/>
</dbReference>
<dbReference type="PATRIC" id="fig|1134406.4.peg.91"/>
<dbReference type="PANTHER" id="PTHR43765:SF2">
    <property type="entry name" value="2-DEHYDROPANTOATE 2-REDUCTASE"/>
    <property type="match status" value="1"/>
</dbReference>
<dbReference type="GO" id="GO:0050661">
    <property type="term" value="F:NADP binding"/>
    <property type="evidence" value="ECO:0007669"/>
    <property type="project" value="TreeGrafter"/>
</dbReference>
<dbReference type="SUPFAM" id="SSF48179">
    <property type="entry name" value="6-phosphogluconate dehydrogenase C-terminal domain-like"/>
    <property type="match status" value="1"/>
</dbReference>
<keyword evidence="7 11" id="KW-0521">NADP</keyword>
<evidence type="ECO:0000313" key="15">
    <source>
        <dbReference type="Proteomes" id="UP000050417"/>
    </source>
</evidence>
<keyword evidence="8 11" id="KW-0560">Oxidoreductase</keyword>
<dbReference type="Pfam" id="PF08546">
    <property type="entry name" value="ApbA_C"/>
    <property type="match status" value="1"/>
</dbReference>
<dbReference type="InterPro" id="IPR003710">
    <property type="entry name" value="ApbA"/>
</dbReference>
<dbReference type="PANTHER" id="PTHR43765">
    <property type="entry name" value="2-DEHYDROPANTOATE 2-REDUCTASE-RELATED"/>
    <property type="match status" value="1"/>
</dbReference>
<dbReference type="InterPro" id="IPR013332">
    <property type="entry name" value="KPR_N"/>
</dbReference>
<dbReference type="FunFam" id="1.10.1040.10:FF:000017">
    <property type="entry name" value="2-dehydropantoate 2-reductase"/>
    <property type="match status" value="1"/>
</dbReference>
<protein>
    <recommendedName>
        <fullName evidence="5 11">2-dehydropantoate 2-reductase</fullName>
        <ecNumber evidence="4 11">1.1.1.169</ecNumber>
    </recommendedName>
    <alternativeName>
        <fullName evidence="9 11">Ketopantoate reductase</fullName>
    </alternativeName>
</protein>
<evidence type="ECO:0000256" key="10">
    <source>
        <dbReference type="ARBA" id="ARBA00048793"/>
    </source>
</evidence>
<evidence type="ECO:0000256" key="7">
    <source>
        <dbReference type="ARBA" id="ARBA00022857"/>
    </source>
</evidence>
<evidence type="ECO:0000256" key="4">
    <source>
        <dbReference type="ARBA" id="ARBA00013014"/>
    </source>
</evidence>
<keyword evidence="15" id="KW-1185">Reference proteome</keyword>
<dbReference type="InterPro" id="IPR050838">
    <property type="entry name" value="Ketopantoate_reductase"/>
</dbReference>
<comment type="similarity">
    <text evidence="3 11">Belongs to the ketopantoate reductase family.</text>
</comment>
<feature type="domain" description="Ketopantoate reductase N-terminal" evidence="12">
    <location>
        <begin position="4"/>
        <end position="149"/>
    </location>
</feature>
<dbReference type="EMBL" id="LGCL01000015">
    <property type="protein sequence ID" value="KPL79226.1"/>
    <property type="molecule type" value="Genomic_DNA"/>
</dbReference>
<dbReference type="InterPro" id="IPR008927">
    <property type="entry name" value="6-PGluconate_DH-like_C_sf"/>
</dbReference>
<evidence type="ECO:0000256" key="1">
    <source>
        <dbReference type="ARBA" id="ARBA00002919"/>
    </source>
</evidence>
<name>A0A0N8GNW4_9CHLR</name>
<dbReference type="EC" id="1.1.1.169" evidence="4 11"/>
<dbReference type="NCBIfam" id="TIGR00745">
    <property type="entry name" value="apbA_panE"/>
    <property type="match status" value="1"/>
</dbReference>
<dbReference type="GO" id="GO:0005737">
    <property type="term" value="C:cytoplasm"/>
    <property type="evidence" value="ECO:0007669"/>
    <property type="project" value="TreeGrafter"/>
</dbReference>
<comment type="catalytic activity">
    <reaction evidence="10 11">
        <text>(R)-pantoate + NADP(+) = 2-dehydropantoate + NADPH + H(+)</text>
        <dbReference type="Rhea" id="RHEA:16233"/>
        <dbReference type="ChEBI" id="CHEBI:11561"/>
        <dbReference type="ChEBI" id="CHEBI:15378"/>
        <dbReference type="ChEBI" id="CHEBI:15980"/>
        <dbReference type="ChEBI" id="CHEBI:57783"/>
        <dbReference type="ChEBI" id="CHEBI:58349"/>
        <dbReference type="EC" id="1.1.1.169"/>
    </reaction>
</comment>
<evidence type="ECO:0000256" key="9">
    <source>
        <dbReference type="ARBA" id="ARBA00032024"/>
    </source>
</evidence>
<accession>A0A0N8GNW4</accession>
<proteinExistence type="inferred from homology"/>
<evidence type="ECO:0000259" key="12">
    <source>
        <dbReference type="Pfam" id="PF02558"/>
    </source>
</evidence>
<dbReference type="Gene3D" id="3.40.50.720">
    <property type="entry name" value="NAD(P)-binding Rossmann-like Domain"/>
    <property type="match status" value="1"/>
</dbReference>
<dbReference type="STRING" id="1134406.ADN00_03695"/>
<evidence type="ECO:0000256" key="8">
    <source>
        <dbReference type="ARBA" id="ARBA00023002"/>
    </source>
</evidence>
<evidence type="ECO:0000313" key="14">
    <source>
        <dbReference type="EMBL" id="KPL79226.1"/>
    </source>
</evidence>
<evidence type="ECO:0000256" key="11">
    <source>
        <dbReference type="RuleBase" id="RU362068"/>
    </source>
</evidence>
<dbReference type="Gene3D" id="1.10.1040.10">
    <property type="entry name" value="N-(1-d-carboxylethyl)-l-norvaline Dehydrogenase, domain 2"/>
    <property type="match status" value="1"/>
</dbReference>
<dbReference type="InterPro" id="IPR013328">
    <property type="entry name" value="6PGD_dom2"/>
</dbReference>
<sequence length="310" mass="32454">MDLLIYGSGALACLFAFRLARAGQRVGILDHWEEGVRAIQAKGICQQTGDLAVSCQPVPATSSAQDLSNVPAAIVLVKSWQTAQAAADLAACLAPSARVLTLQNGLGNAEILAGALGAERVAAGSTTSGATLLAPGCFRPGGEGNLTLPASFESTRLCAALRAAGFQLAFTQQLTGLLWGKLLINAAINPLTALLEVPNGQILELPHARRLLAMAVEEAAQAARAAAVELPYTDPLAEVESVLRRTATNQSSMLQDIRRGAPTEIDAITGALLHSARQNQLWLPTHETLYHLVRAKVDAGRLADTLPNHA</sequence>
<evidence type="ECO:0000256" key="3">
    <source>
        <dbReference type="ARBA" id="ARBA00007870"/>
    </source>
</evidence>
<comment type="pathway">
    <text evidence="2 11">Cofactor biosynthesis; (R)-pantothenate biosynthesis; (R)-pantoate from 3-methyl-2-oxobutanoate: step 2/2.</text>
</comment>
<comment type="caution">
    <text evidence="14">The sequence shown here is derived from an EMBL/GenBank/DDBJ whole genome shotgun (WGS) entry which is preliminary data.</text>
</comment>
<dbReference type="GO" id="GO:0015940">
    <property type="term" value="P:pantothenate biosynthetic process"/>
    <property type="evidence" value="ECO:0007669"/>
    <property type="project" value="UniProtKB-UniPathway"/>
</dbReference>
<dbReference type="SUPFAM" id="SSF51735">
    <property type="entry name" value="NAD(P)-binding Rossmann-fold domains"/>
    <property type="match status" value="1"/>
</dbReference>
<evidence type="ECO:0000256" key="5">
    <source>
        <dbReference type="ARBA" id="ARBA00019465"/>
    </source>
</evidence>
<evidence type="ECO:0000256" key="6">
    <source>
        <dbReference type="ARBA" id="ARBA00022655"/>
    </source>
</evidence>
<feature type="domain" description="Ketopantoate reductase C-terminal" evidence="13">
    <location>
        <begin position="176"/>
        <end position="296"/>
    </location>
</feature>
<dbReference type="Proteomes" id="UP000050417">
    <property type="component" value="Unassembled WGS sequence"/>
</dbReference>
<dbReference type="GO" id="GO:0008677">
    <property type="term" value="F:2-dehydropantoate 2-reductase activity"/>
    <property type="evidence" value="ECO:0007669"/>
    <property type="project" value="UniProtKB-EC"/>
</dbReference>
<keyword evidence="6 11" id="KW-0566">Pantothenate biosynthesis</keyword>
<evidence type="ECO:0000259" key="13">
    <source>
        <dbReference type="Pfam" id="PF08546"/>
    </source>
</evidence>
<gene>
    <name evidence="14" type="ORF">ADN00_03695</name>
</gene>
<comment type="function">
    <text evidence="1 11">Catalyzes the NADPH-dependent reduction of ketopantoate into pantoic acid.</text>
</comment>
<dbReference type="AlphaFoldDB" id="A0A0N8GNW4"/>